<feature type="compositionally biased region" description="Polar residues" evidence="1">
    <location>
        <begin position="48"/>
        <end position="60"/>
    </location>
</feature>
<feature type="non-terminal residue" evidence="2">
    <location>
        <position position="172"/>
    </location>
</feature>
<feature type="compositionally biased region" description="Low complexity" evidence="1">
    <location>
        <begin position="74"/>
        <end position="91"/>
    </location>
</feature>
<reference evidence="2" key="1">
    <citation type="journal article" date="2020" name="Fungal Divers.">
        <title>Resolving the Mortierellaceae phylogeny through synthesis of multi-gene phylogenetics and phylogenomics.</title>
        <authorList>
            <person name="Vandepol N."/>
            <person name="Liber J."/>
            <person name="Desiro A."/>
            <person name="Na H."/>
            <person name="Kennedy M."/>
            <person name="Barry K."/>
            <person name="Grigoriev I.V."/>
            <person name="Miller A.N."/>
            <person name="O'Donnell K."/>
            <person name="Stajich J.E."/>
            <person name="Bonito G."/>
        </authorList>
    </citation>
    <scope>NUCLEOTIDE SEQUENCE</scope>
    <source>
        <strain evidence="2">CK1249</strain>
    </source>
</reference>
<feature type="compositionally biased region" description="Basic and acidic residues" evidence="1">
    <location>
        <begin position="100"/>
        <end position="109"/>
    </location>
</feature>
<organism evidence="2 3">
    <name type="scientific">Mortierella alpina</name>
    <name type="common">Oleaginous fungus</name>
    <name type="synonym">Mortierella renispora</name>
    <dbReference type="NCBI Taxonomy" id="64518"/>
    <lineage>
        <taxon>Eukaryota</taxon>
        <taxon>Fungi</taxon>
        <taxon>Fungi incertae sedis</taxon>
        <taxon>Mucoromycota</taxon>
        <taxon>Mortierellomycotina</taxon>
        <taxon>Mortierellomycetes</taxon>
        <taxon>Mortierellales</taxon>
        <taxon>Mortierellaceae</taxon>
        <taxon>Mortierella</taxon>
    </lineage>
</organism>
<accession>A0A9P6M3A2</accession>
<sequence>MLSAAAFMDPAAARSAMATDADRRIGGHPLSSAASHDDHYTGYLGRSHGTSHYSSRYSPPTQEPRPHAMAKTVSAPASSSSAAFHSLPPFSRLHHHQQQHHLDHVREMDIDPATPPPPPVLSSTVSSSRFKSESLQQSGSRYMDSEDGTSRVADFASKASSPPAASAAFPAK</sequence>
<proteinExistence type="predicted"/>
<evidence type="ECO:0000256" key="1">
    <source>
        <dbReference type="SAM" id="MobiDB-lite"/>
    </source>
</evidence>
<dbReference type="EMBL" id="JAAAHY010000419">
    <property type="protein sequence ID" value="KAF9964001.1"/>
    <property type="molecule type" value="Genomic_DNA"/>
</dbReference>
<protein>
    <submittedName>
        <fullName evidence="2">Uncharacterized protein</fullName>
    </submittedName>
</protein>
<gene>
    <name evidence="2" type="ORF">BGZ70_007041</name>
</gene>
<evidence type="ECO:0000313" key="3">
    <source>
        <dbReference type="Proteomes" id="UP000738359"/>
    </source>
</evidence>
<name>A0A9P6M3A2_MORAP</name>
<comment type="caution">
    <text evidence="2">The sequence shown here is derived from an EMBL/GenBank/DDBJ whole genome shotgun (WGS) entry which is preliminary data.</text>
</comment>
<feature type="region of interest" description="Disordered" evidence="1">
    <location>
        <begin position="1"/>
        <end position="172"/>
    </location>
</feature>
<feature type="compositionally biased region" description="Low complexity" evidence="1">
    <location>
        <begin position="155"/>
        <end position="172"/>
    </location>
</feature>
<dbReference type="AlphaFoldDB" id="A0A9P6M3A2"/>
<feature type="compositionally biased region" description="Low complexity" evidence="1">
    <location>
        <begin position="1"/>
        <end position="19"/>
    </location>
</feature>
<dbReference type="Proteomes" id="UP000738359">
    <property type="component" value="Unassembled WGS sequence"/>
</dbReference>
<keyword evidence="3" id="KW-1185">Reference proteome</keyword>
<evidence type="ECO:0000313" key="2">
    <source>
        <dbReference type="EMBL" id="KAF9964001.1"/>
    </source>
</evidence>